<dbReference type="Gene3D" id="1.20.5.170">
    <property type="match status" value="1"/>
</dbReference>
<comment type="caution">
    <text evidence="3">The sequence shown here is derived from an EMBL/GenBank/DDBJ whole genome shotgun (WGS) entry which is preliminary data.</text>
</comment>
<feature type="compositionally biased region" description="Basic and acidic residues" evidence="2">
    <location>
        <begin position="9"/>
        <end position="35"/>
    </location>
</feature>
<feature type="coiled-coil region" evidence="1">
    <location>
        <begin position="61"/>
        <end position="88"/>
    </location>
</feature>
<dbReference type="SUPFAM" id="SSF57959">
    <property type="entry name" value="Leucine zipper domain"/>
    <property type="match status" value="1"/>
</dbReference>
<evidence type="ECO:0000313" key="4">
    <source>
        <dbReference type="Proteomes" id="UP001211907"/>
    </source>
</evidence>
<dbReference type="InterPro" id="IPR046347">
    <property type="entry name" value="bZIP_sf"/>
</dbReference>
<evidence type="ECO:0000256" key="2">
    <source>
        <dbReference type="SAM" id="MobiDB-lite"/>
    </source>
</evidence>
<dbReference type="CDD" id="cd14688">
    <property type="entry name" value="bZIP_YAP"/>
    <property type="match status" value="1"/>
</dbReference>
<feature type="region of interest" description="Disordered" evidence="2">
    <location>
        <begin position="1"/>
        <end position="48"/>
    </location>
</feature>
<dbReference type="GO" id="GO:0003700">
    <property type="term" value="F:DNA-binding transcription factor activity"/>
    <property type="evidence" value="ECO:0007669"/>
    <property type="project" value="InterPro"/>
</dbReference>
<evidence type="ECO:0008006" key="5">
    <source>
        <dbReference type="Google" id="ProtNLM"/>
    </source>
</evidence>
<proteinExistence type="predicted"/>
<name>A0AAD5XM71_9FUNG</name>
<evidence type="ECO:0000256" key="1">
    <source>
        <dbReference type="SAM" id="Coils"/>
    </source>
</evidence>
<keyword evidence="1" id="KW-0175">Coiled coil</keyword>
<organism evidence="3 4">
    <name type="scientific">Physocladia obscura</name>
    <dbReference type="NCBI Taxonomy" id="109957"/>
    <lineage>
        <taxon>Eukaryota</taxon>
        <taxon>Fungi</taxon>
        <taxon>Fungi incertae sedis</taxon>
        <taxon>Chytridiomycota</taxon>
        <taxon>Chytridiomycota incertae sedis</taxon>
        <taxon>Chytridiomycetes</taxon>
        <taxon>Chytridiales</taxon>
        <taxon>Chytriomycetaceae</taxon>
        <taxon>Physocladia</taxon>
    </lineage>
</organism>
<dbReference type="AlphaFoldDB" id="A0AAD5XM71"/>
<dbReference type="Proteomes" id="UP001211907">
    <property type="component" value="Unassembled WGS sequence"/>
</dbReference>
<evidence type="ECO:0000313" key="3">
    <source>
        <dbReference type="EMBL" id="KAJ3139755.1"/>
    </source>
</evidence>
<keyword evidence="4" id="KW-1185">Reference proteome</keyword>
<sequence>MDLENVTYKQEKCEPQEQKEQADGRKKNEGKEGTGSRKGRIPPASPAKRTLQIRNAQKAYRERKEARMLQLETQVAELTSRLEAKANNNMNNINNGSIKRETTYLSLTPPASSSSCTDCPSCCKLLQLLHAANARSADLERRLDDIQHVRQHQHVQLANQQKPALAIEPEKNMRTSSFPPNVSPGMPVPLVESPLSLFGAPVGVELGNISLKALPSLRNSFHLIDEMRDVFLAQIESSDPTFIKKQVIKIEDLKYKILEAANVIDRYKAVEIFDYGYSLHRSFFEYSHSVSKTAISLSSSSSKSLPNFASSITSSNCYSLLPSSRIDYSALPSDLITSQTQFKDAIGLIPSLANDKAAAIIQEMCNAYIVE</sequence>
<reference evidence="3" key="1">
    <citation type="submission" date="2020-05" db="EMBL/GenBank/DDBJ databases">
        <title>Phylogenomic resolution of chytrid fungi.</title>
        <authorList>
            <person name="Stajich J.E."/>
            <person name="Amses K."/>
            <person name="Simmons R."/>
            <person name="Seto K."/>
            <person name="Myers J."/>
            <person name="Bonds A."/>
            <person name="Quandt C.A."/>
            <person name="Barry K."/>
            <person name="Liu P."/>
            <person name="Grigoriev I."/>
            <person name="Longcore J.E."/>
            <person name="James T.Y."/>
        </authorList>
    </citation>
    <scope>NUCLEOTIDE SEQUENCE</scope>
    <source>
        <strain evidence="3">JEL0513</strain>
    </source>
</reference>
<dbReference type="EMBL" id="JADGJH010000066">
    <property type="protein sequence ID" value="KAJ3139755.1"/>
    <property type="molecule type" value="Genomic_DNA"/>
</dbReference>
<protein>
    <recommendedName>
        <fullName evidence="5">BZIP domain-containing protein</fullName>
    </recommendedName>
</protein>
<gene>
    <name evidence="3" type="ORF">HK100_011166</name>
</gene>
<accession>A0AAD5XM71</accession>